<protein>
    <submittedName>
        <fullName evidence="2">Uncharacterized protein</fullName>
    </submittedName>
</protein>
<organism evidence="2 3">
    <name type="scientific">Trichostrongylus colubriformis</name>
    <name type="common">Black scour worm</name>
    <dbReference type="NCBI Taxonomy" id="6319"/>
    <lineage>
        <taxon>Eukaryota</taxon>
        <taxon>Metazoa</taxon>
        <taxon>Ecdysozoa</taxon>
        <taxon>Nematoda</taxon>
        <taxon>Chromadorea</taxon>
        <taxon>Rhabditida</taxon>
        <taxon>Rhabditina</taxon>
        <taxon>Rhabditomorpha</taxon>
        <taxon>Strongyloidea</taxon>
        <taxon>Trichostrongylidae</taxon>
        <taxon>Trichostrongylus</taxon>
    </lineage>
</organism>
<proteinExistence type="predicted"/>
<evidence type="ECO:0000313" key="2">
    <source>
        <dbReference type="EMBL" id="KAK5975335.1"/>
    </source>
</evidence>
<name>A0AAN8FE21_TRICO</name>
<dbReference type="EMBL" id="WIXE01013157">
    <property type="protein sequence ID" value="KAK5975335.1"/>
    <property type="molecule type" value="Genomic_DNA"/>
</dbReference>
<keyword evidence="3" id="KW-1185">Reference proteome</keyword>
<gene>
    <name evidence="2" type="ORF">GCK32_001524</name>
</gene>
<reference evidence="2 3" key="1">
    <citation type="submission" date="2019-10" db="EMBL/GenBank/DDBJ databases">
        <title>Assembly and Annotation for the nematode Trichostrongylus colubriformis.</title>
        <authorList>
            <person name="Martin J."/>
        </authorList>
    </citation>
    <scope>NUCLEOTIDE SEQUENCE [LARGE SCALE GENOMIC DNA]</scope>
    <source>
        <strain evidence="2">G859</strain>
        <tissue evidence="2">Whole worm</tissue>
    </source>
</reference>
<accession>A0AAN8FE21</accession>
<evidence type="ECO:0000256" key="1">
    <source>
        <dbReference type="SAM" id="SignalP"/>
    </source>
</evidence>
<evidence type="ECO:0000313" key="3">
    <source>
        <dbReference type="Proteomes" id="UP001331761"/>
    </source>
</evidence>
<sequence>MNKVLLVLLVMLSLSMVYAATAKGKTAAKDVAKKHSDKMIPDIVKKLEAIEKEKSPTERRKQILALIRKNPKAFVAAVSIYFRKYRIPVRRLPIPV</sequence>
<dbReference type="AlphaFoldDB" id="A0AAN8FE21"/>
<feature type="signal peptide" evidence="1">
    <location>
        <begin position="1"/>
        <end position="19"/>
    </location>
</feature>
<dbReference type="Proteomes" id="UP001331761">
    <property type="component" value="Unassembled WGS sequence"/>
</dbReference>
<feature type="chain" id="PRO_5043055114" evidence="1">
    <location>
        <begin position="20"/>
        <end position="96"/>
    </location>
</feature>
<keyword evidence="1" id="KW-0732">Signal</keyword>
<comment type="caution">
    <text evidence="2">The sequence shown here is derived from an EMBL/GenBank/DDBJ whole genome shotgun (WGS) entry which is preliminary data.</text>
</comment>